<evidence type="ECO:0000256" key="5">
    <source>
        <dbReference type="ARBA" id="ARBA00023014"/>
    </source>
</evidence>
<keyword evidence="2" id="KW-0001">2Fe-2S</keyword>
<proteinExistence type="inferred from homology"/>
<dbReference type="PANTHER" id="PTHR43342">
    <property type="entry name" value="NADH-QUINONE OXIDOREDUCTASE, E SUBUNIT"/>
    <property type="match status" value="1"/>
</dbReference>
<evidence type="ECO:0000256" key="4">
    <source>
        <dbReference type="ARBA" id="ARBA00023004"/>
    </source>
</evidence>
<dbReference type="PIRSF" id="PIRSF000216">
    <property type="entry name" value="NADH_DH_24kDa"/>
    <property type="match status" value="1"/>
</dbReference>
<dbReference type="Gene3D" id="1.10.10.1590">
    <property type="entry name" value="NADH-quinone oxidoreductase subunit E"/>
    <property type="match status" value="1"/>
</dbReference>
<keyword evidence="8" id="KW-1185">Reference proteome</keyword>
<comment type="similarity">
    <text evidence="1">Belongs to the complex I 24 kDa subunit family.</text>
</comment>
<evidence type="ECO:0000256" key="2">
    <source>
        <dbReference type="ARBA" id="ARBA00022714"/>
    </source>
</evidence>
<evidence type="ECO:0000256" key="3">
    <source>
        <dbReference type="ARBA" id="ARBA00022723"/>
    </source>
</evidence>
<gene>
    <name evidence="7" type="ORF">SMD27_04190</name>
</gene>
<evidence type="ECO:0000256" key="6">
    <source>
        <dbReference type="ARBA" id="ARBA00034078"/>
    </source>
</evidence>
<sequence>MTTQASWNQDSARQIIADKKQMDGALLPILHALQDHFGYVDEAAVPLIADELNLSRAEVHGVITFYHDFRRHPGGRHVVKVCRAEACQALGAGMLEQHAKKSLGVDYHGTTKDGNVTLEQVFCLGNCACGPSVMIDDKLYARVSPQRFDSLIGKLQGGR</sequence>
<evidence type="ECO:0000313" key="8">
    <source>
        <dbReference type="Proteomes" id="UP001279642"/>
    </source>
</evidence>
<comment type="caution">
    <text evidence="7">The sequence shown here is derived from an EMBL/GenBank/DDBJ whole genome shotgun (WGS) entry which is preliminary data.</text>
</comment>
<keyword evidence="3" id="KW-0479">Metal-binding</keyword>
<dbReference type="RefSeq" id="WP_320507067.1">
    <property type="nucleotide sequence ID" value="NZ_JAXCLW010000001.1"/>
</dbReference>
<evidence type="ECO:0000313" key="7">
    <source>
        <dbReference type="EMBL" id="MDY0882032.1"/>
    </source>
</evidence>
<dbReference type="SUPFAM" id="SSF52833">
    <property type="entry name" value="Thioredoxin-like"/>
    <property type="match status" value="1"/>
</dbReference>
<protein>
    <submittedName>
        <fullName evidence="7">Formate dehydrogenase subunit gamma</fullName>
    </submittedName>
</protein>
<dbReference type="Pfam" id="PF01257">
    <property type="entry name" value="2Fe-2S_thioredx"/>
    <property type="match status" value="1"/>
</dbReference>
<evidence type="ECO:0000256" key="1">
    <source>
        <dbReference type="ARBA" id="ARBA00010643"/>
    </source>
</evidence>
<dbReference type="InterPro" id="IPR041921">
    <property type="entry name" value="NuoE_N"/>
</dbReference>
<keyword evidence="4" id="KW-0408">Iron</keyword>
<reference evidence="7 8" key="1">
    <citation type="journal article" date="2016" name="Antonie Van Leeuwenhoek">
        <title>Dongia soli sp. nov., isolated from soil from Dokdo, Korea.</title>
        <authorList>
            <person name="Kim D.U."/>
            <person name="Lee H."/>
            <person name="Kim H."/>
            <person name="Kim S.G."/>
            <person name="Ka J.O."/>
        </authorList>
    </citation>
    <scope>NUCLEOTIDE SEQUENCE [LARGE SCALE GENOMIC DNA]</scope>
    <source>
        <strain evidence="7 8">D78</strain>
    </source>
</reference>
<accession>A0ABU5E6U4</accession>
<dbReference type="NCBIfam" id="NF004638">
    <property type="entry name" value="PRK05988.1"/>
    <property type="match status" value="1"/>
</dbReference>
<dbReference type="PROSITE" id="PS01099">
    <property type="entry name" value="COMPLEX1_24K"/>
    <property type="match status" value="1"/>
</dbReference>
<dbReference type="CDD" id="cd03081">
    <property type="entry name" value="TRX_Fd_NuoE_FDH_gamma"/>
    <property type="match status" value="1"/>
</dbReference>
<dbReference type="InterPro" id="IPR028431">
    <property type="entry name" value="NADP_DH_HndA-like"/>
</dbReference>
<dbReference type="InterPro" id="IPR036249">
    <property type="entry name" value="Thioredoxin-like_sf"/>
</dbReference>
<keyword evidence="5" id="KW-0411">Iron-sulfur</keyword>
<dbReference type="EMBL" id="JAXCLW010000001">
    <property type="protein sequence ID" value="MDY0882032.1"/>
    <property type="molecule type" value="Genomic_DNA"/>
</dbReference>
<dbReference type="Proteomes" id="UP001279642">
    <property type="component" value="Unassembled WGS sequence"/>
</dbReference>
<organism evidence="7 8">
    <name type="scientific">Dongia soli</name>
    <dbReference type="NCBI Taxonomy" id="600628"/>
    <lineage>
        <taxon>Bacteria</taxon>
        <taxon>Pseudomonadati</taxon>
        <taxon>Pseudomonadota</taxon>
        <taxon>Alphaproteobacteria</taxon>
        <taxon>Rhodospirillales</taxon>
        <taxon>Dongiaceae</taxon>
        <taxon>Dongia</taxon>
    </lineage>
</organism>
<name>A0ABU5E6U4_9PROT</name>
<comment type="cofactor">
    <cofactor evidence="6">
        <name>[2Fe-2S] cluster</name>
        <dbReference type="ChEBI" id="CHEBI:190135"/>
    </cofactor>
</comment>
<dbReference type="Gene3D" id="3.40.30.10">
    <property type="entry name" value="Glutaredoxin"/>
    <property type="match status" value="1"/>
</dbReference>
<dbReference type="PANTHER" id="PTHR43342:SF1">
    <property type="entry name" value="BIFURCATING [FEFE] HYDROGENASE GAMMA SUBUNIT"/>
    <property type="match status" value="1"/>
</dbReference>
<dbReference type="InterPro" id="IPR002023">
    <property type="entry name" value="NuoE-like"/>
</dbReference>